<gene>
    <name evidence="2" type="ORF">PIB30_085692</name>
</gene>
<keyword evidence="3" id="KW-1185">Reference proteome</keyword>
<comment type="caution">
    <text evidence="2">The sequence shown here is derived from an EMBL/GenBank/DDBJ whole genome shotgun (WGS) entry which is preliminary data.</text>
</comment>
<dbReference type="EMBL" id="JASCZI010001439">
    <property type="protein sequence ID" value="MED6114978.1"/>
    <property type="molecule type" value="Genomic_DNA"/>
</dbReference>
<evidence type="ECO:0000313" key="3">
    <source>
        <dbReference type="Proteomes" id="UP001341840"/>
    </source>
</evidence>
<dbReference type="Proteomes" id="UP001341840">
    <property type="component" value="Unassembled WGS sequence"/>
</dbReference>
<organism evidence="2 3">
    <name type="scientific">Stylosanthes scabra</name>
    <dbReference type="NCBI Taxonomy" id="79078"/>
    <lineage>
        <taxon>Eukaryota</taxon>
        <taxon>Viridiplantae</taxon>
        <taxon>Streptophyta</taxon>
        <taxon>Embryophyta</taxon>
        <taxon>Tracheophyta</taxon>
        <taxon>Spermatophyta</taxon>
        <taxon>Magnoliopsida</taxon>
        <taxon>eudicotyledons</taxon>
        <taxon>Gunneridae</taxon>
        <taxon>Pentapetalae</taxon>
        <taxon>rosids</taxon>
        <taxon>fabids</taxon>
        <taxon>Fabales</taxon>
        <taxon>Fabaceae</taxon>
        <taxon>Papilionoideae</taxon>
        <taxon>50 kb inversion clade</taxon>
        <taxon>dalbergioids sensu lato</taxon>
        <taxon>Dalbergieae</taxon>
        <taxon>Pterocarpus clade</taxon>
        <taxon>Stylosanthes</taxon>
    </lineage>
</organism>
<protein>
    <submittedName>
        <fullName evidence="2">Uncharacterized protein</fullName>
    </submittedName>
</protein>
<reference evidence="2 3" key="1">
    <citation type="journal article" date="2023" name="Plants (Basel)">
        <title>Bridging the Gap: Combining Genomics and Transcriptomics Approaches to Understand Stylosanthes scabra, an Orphan Legume from the Brazilian Caatinga.</title>
        <authorList>
            <person name="Ferreira-Neto J.R.C."/>
            <person name="da Silva M.D."/>
            <person name="Binneck E."/>
            <person name="de Melo N.F."/>
            <person name="da Silva R.H."/>
            <person name="de Melo A.L.T.M."/>
            <person name="Pandolfi V."/>
            <person name="Bustamante F.O."/>
            <person name="Brasileiro-Vidal A.C."/>
            <person name="Benko-Iseppon A.M."/>
        </authorList>
    </citation>
    <scope>NUCLEOTIDE SEQUENCE [LARGE SCALE GENOMIC DNA]</scope>
    <source>
        <tissue evidence="2">Leaves</tissue>
    </source>
</reference>
<feature type="compositionally biased region" description="Polar residues" evidence="1">
    <location>
        <begin position="84"/>
        <end position="94"/>
    </location>
</feature>
<feature type="non-terminal residue" evidence="2">
    <location>
        <position position="103"/>
    </location>
</feature>
<sequence>MGCDTGSESITPRHWAIFGVVGCSCGTGYNLEKAQYRRDTQRHQEWSNVTALTCVIGSEPVPHPCMCDSTCSPKLPVPHPISATLEQPVTQPNPTALGRRRIK</sequence>
<accession>A0ABU6QT55</accession>
<proteinExistence type="predicted"/>
<evidence type="ECO:0000256" key="1">
    <source>
        <dbReference type="SAM" id="MobiDB-lite"/>
    </source>
</evidence>
<name>A0ABU6QT55_9FABA</name>
<feature type="region of interest" description="Disordered" evidence="1">
    <location>
        <begin position="82"/>
        <end position="103"/>
    </location>
</feature>
<evidence type="ECO:0000313" key="2">
    <source>
        <dbReference type="EMBL" id="MED6114978.1"/>
    </source>
</evidence>